<dbReference type="GO" id="GO:0004590">
    <property type="term" value="F:orotidine-5'-phosphate decarboxylase activity"/>
    <property type="evidence" value="ECO:0007669"/>
    <property type="project" value="InterPro"/>
</dbReference>
<comment type="caution">
    <text evidence="3">The sequence shown here is derived from an EMBL/GenBank/DDBJ whole genome shotgun (WGS) entry which is preliminary data.</text>
</comment>
<dbReference type="RefSeq" id="WP_057824647.1">
    <property type="nucleotide sequence ID" value="NZ_AZEA01000007.1"/>
</dbReference>
<name>A0A0R1KYF4_9LACO</name>
<dbReference type="GO" id="GO:0019854">
    <property type="term" value="P:L-ascorbic acid catabolic process"/>
    <property type="evidence" value="ECO:0007669"/>
    <property type="project" value="TreeGrafter"/>
</dbReference>
<dbReference type="OrthoDB" id="43475at2"/>
<evidence type="ECO:0000256" key="1">
    <source>
        <dbReference type="ARBA" id="ARBA00023239"/>
    </source>
</evidence>
<keyword evidence="1" id="KW-0456">Lyase</keyword>
<dbReference type="SUPFAM" id="SSF51366">
    <property type="entry name" value="Ribulose-phoshate binding barrel"/>
    <property type="match status" value="1"/>
</dbReference>
<dbReference type="PATRIC" id="fig|1423808.3.peg.2395"/>
<dbReference type="GO" id="GO:0033982">
    <property type="term" value="F:3-dehydro-L-gulonate-6-phosphate decarboxylase activity"/>
    <property type="evidence" value="ECO:0007669"/>
    <property type="project" value="TreeGrafter"/>
</dbReference>
<dbReference type="AlphaFoldDB" id="A0A0R1KYF4"/>
<evidence type="ECO:0000259" key="2">
    <source>
        <dbReference type="SMART" id="SM00934"/>
    </source>
</evidence>
<evidence type="ECO:0000313" key="4">
    <source>
        <dbReference type="Proteomes" id="UP000051581"/>
    </source>
</evidence>
<organism evidence="3 4">
    <name type="scientific">Lentilactobacillus sunkii DSM 19904</name>
    <dbReference type="NCBI Taxonomy" id="1423808"/>
    <lineage>
        <taxon>Bacteria</taxon>
        <taxon>Bacillati</taxon>
        <taxon>Bacillota</taxon>
        <taxon>Bacilli</taxon>
        <taxon>Lactobacillales</taxon>
        <taxon>Lactobacillaceae</taxon>
        <taxon>Lentilactobacillus</taxon>
    </lineage>
</organism>
<gene>
    <name evidence="3" type="ORF">FD17_GL002353</name>
</gene>
<dbReference type="Gene3D" id="3.20.20.70">
    <property type="entry name" value="Aldolase class I"/>
    <property type="match status" value="1"/>
</dbReference>
<dbReference type="InterPro" id="IPR011060">
    <property type="entry name" value="RibuloseP-bd_barrel"/>
</dbReference>
<evidence type="ECO:0000313" key="3">
    <source>
        <dbReference type="EMBL" id="KRK88662.1"/>
    </source>
</evidence>
<dbReference type="GO" id="GO:0006207">
    <property type="term" value="P:'de novo' pyrimidine nucleobase biosynthetic process"/>
    <property type="evidence" value="ECO:0007669"/>
    <property type="project" value="InterPro"/>
</dbReference>
<dbReference type="SMART" id="SM00934">
    <property type="entry name" value="OMPdecase"/>
    <property type="match status" value="1"/>
</dbReference>
<dbReference type="Proteomes" id="UP000051581">
    <property type="component" value="Unassembled WGS sequence"/>
</dbReference>
<dbReference type="PANTHER" id="PTHR35039:SF3">
    <property type="entry name" value="3-KETO-L-GULONATE-6-PHOSPHATE DECARBOXYLASE SGBH-RELATED"/>
    <property type="match status" value="1"/>
</dbReference>
<dbReference type="EMBL" id="AZEA01000007">
    <property type="protein sequence ID" value="KRK88662.1"/>
    <property type="molecule type" value="Genomic_DNA"/>
</dbReference>
<keyword evidence="4" id="KW-1185">Reference proteome</keyword>
<accession>A0A0R1KYF4</accession>
<dbReference type="PANTHER" id="PTHR35039">
    <property type="entry name" value="3-KETO-L-GULONATE-6-PHOSPHATE DECARBOXYLASE SGBH-RELATED"/>
    <property type="match status" value="1"/>
</dbReference>
<feature type="domain" description="Orotidine 5'-phosphate decarboxylase" evidence="2">
    <location>
        <begin position="2"/>
        <end position="202"/>
    </location>
</feature>
<proteinExistence type="predicted"/>
<dbReference type="InterPro" id="IPR013785">
    <property type="entry name" value="Aldolase_TIM"/>
</dbReference>
<dbReference type="InterPro" id="IPR001754">
    <property type="entry name" value="OMPdeCOase_dom"/>
</dbReference>
<protein>
    <submittedName>
        <fullName evidence="3">3-hexulose-6-phosphate synthase</fullName>
    </submittedName>
</protein>
<dbReference type="Pfam" id="PF00215">
    <property type="entry name" value="OMPdecase"/>
    <property type="match status" value="1"/>
</dbReference>
<reference evidence="3 4" key="1">
    <citation type="journal article" date="2015" name="Genome Announc.">
        <title>Expanding the biotechnology potential of lactobacilli through comparative genomics of 213 strains and associated genera.</title>
        <authorList>
            <person name="Sun Z."/>
            <person name="Harris H.M."/>
            <person name="McCann A."/>
            <person name="Guo C."/>
            <person name="Argimon S."/>
            <person name="Zhang W."/>
            <person name="Yang X."/>
            <person name="Jeffery I.B."/>
            <person name="Cooney J.C."/>
            <person name="Kagawa T.F."/>
            <person name="Liu W."/>
            <person name="Song Y."/>
            <person name="Salvetti E."/>
            <person name="Wrobel A."/>
            <person name="Rasinkangas P."/>
            <person name="Parkhill J."/>
            <person name="Rea M.C."/>
            <person name="O'Sullivan O."/>
            <person name="Ritari J."/>
            <person name="Douillard F.P."/>
            <person name="Paul Ross R."/>
            <person name="Yang R."/>
            <person name="Briner A.E."/>
            <person name="Felis G.E."/>
            <person name="de Vos W.M."/>
            <person name="Barrangou R."/>
            <person name="Klaenhammer T.R."/>
            <person name="Caufield P.W."/>
            <person name="Cui Y."/>
            <person name="Zhang H."/>
            <person name="O'Toole P.W."/>
        </authorList>
    </citation>
    <scope>NUCLEOTIDE SEQUENCE [LARGE SCALE GENOMIC DNA]</scope>
    <source>
        <strain evidence="3 4">DSM 19904</strain>
    </source>
</reference>
<sequence>MKLQAAIDRVSLGEAITLAHKLDGIADVIEFGTSLVKDYGLYMIKENPVNLKHSKLLLDLKTIDEGPYEFEKGFEANGDILTVMAGSSYDTISKVYDITEKHNKEMLIDLLEVEDDKIKEIANFDNAIYGLHHSKDAEGKFDAISATADFHQKFPAIKRVAVAGGIDLAQAKGLAKQGIADTVIVGGKIAGTDDPIKAAKEFKEAMTL</sequence>